<sequence>MFTEREGWKKKANLPAPLLCLSPEGAAPPQPQNAVFPSGTRSRDFRQRVLDKLKRCNREERRRKPRAEGNQGKRVTGDQLTQPPTVPIVQRRLVKLRHRFARTPICSVAQKEDREALTWVL</sequence>
<comment type="caution">
    <text evidence="2">The sequence shown here is derived from an EMBL/GenBank/DDBJ whole genome shotgun (WGS) entry which is preliminary data.</text>
</comment>
<dbReference type="AlphaFoldDB" id="A0AAN7GIC4"/>
<name>A0AAN7GIC4_9MYRT</name>
<evidence type="ECO:0000256" key="1">
    <source>
        <dbReference type="SAM" id="MobiDB-lite"/>
    </source>
</evidence>
<accession>A0AAN7GIC4</accession>
<evidence type="ECO:0000313" key="2">
    <source>
        <dbReference type="EMBL" id="KAK4743310.1"/>
    </source>
</evidence>
<organism evidence="2 3">
    <name type="scientific">Trapa incisa</name>
    <dbReference type="NCBI Taxonomy" id="236973"/>
    <lineage>
        <taxon>Eukaryota</taxon>
        <taxon>Viridiplantae</taxon>
        <taxon>Streptophyta</taxon>
        <taxon>Embryophyta</taxon>
        <taxon>Tracheophyta</taxon>
        <taxon>Spermatophyta</taxon>
        <taxon>Magnoliopsida</taxon>
        <taxon>eudicotyledons</taxon>
        <taxon>Gunneridae</taxon>
        <taxon>Pentapetalae</taxon>
        <taxon>rosids</taxon>
        <taxon>malvids</taxon>
        <taxon>Myrtales</taxon>
        <taxon>Lythraceae</taxon>
        <taxon>Trapa</taxon>
    </lineage>
</organism>
<protein>
    <submittedName>
        <fullName evidence="2">Uncharacterized protein</fullName>
    </submittedName>
</protein>
<feature type="region of interest" description="Disordered" evidence="1">
    <location>
        <begin position="21"/>
        <end position="86"/>
    </location>
</feature>
<proteinExistence type="predicted"/>
<evidence type="ECO:0000313" key="3">
    <source>
        <dbReference type="Proteomes" id="UP001345219"/>
    </source>
</evidence>
<gene>
    <name evidence="2" type="ORF">SAY87_001311</name>
</gene>
<keyword evidence="3" id="KW-1185">Reference proteome</keyword>
<dbReference type="Proteomes" id="UP001345219">
    <property type="component" value="Chromosome 1"/>
</dbReference>
<reference evidence="2 3" key="1">
    <citation type="journal article" date="2023" name="Hortic Res">
        <title>Pangenome of water caltrop reveals structural variations and asymmetric subgenome divergence after allopolyploidization.</title>
        <authorList>
            <person name="Zhang X."/>
            <person name="Chen Y."/>
            <person name="Wang L."/>
            <person name="Yuan Y."/>
            <person name="Fang M."/>
            <person name="Shi L."/>
            <person name="Lu R."/>
            <person name="Comes H.P."/>
            <person name="Ma Y."/>
            <person name="Chen Y."/>
            <person name="Huang G."/>
            <person name="Zhou Y."/>
            <person name="Zheng Z."/>
            <person name="Qiu Y."/>
        </authorList>
    </citation>
    <scope>NUCLEOTIDE SEQUENCE [LARGE SCALE GENOMIC DNA]</scope>
    <source>
        <tissue evidence="2">Roots</tissue>
    </source>
</reference>
<dbReference type="EMBL" id="JAXIOK010000023">
    <property type="protein sequence ID" value="KAK4743310.1"/>
    <property type="molecule type" value="Genomic_DNA"/>
</dbReference>
<feature type="compositionally biased region" description="Basic and acidic residues" evidence="1">
    <location>
        <begin position="41"/>
        <end position="62"/>
    </location>
</feature>